<evidence type="ECO:0000256" key="10">
    <source>
        <dbReference type="RuleBase" id="RU003656"/>
    </source>
</evidence>
<feature type="domain" description="ATP synthase epsilon subunit C-terminal" evidence="12">
    <location>
        <begin position="86"/>
        <end position="130"/>
    </location>
</feature>
<evidence type="ECO:0000256" key="1">
    <source>
        <dbReference type="ARBA" id="ARBA00004202"/>
    </source>
</evidence>
<dbReference type="GO" id="GO:0046933">
    <property type="term" value="F:proton-transporting ATP synthase activity, rotational mechanism"/>
    <property type="evidence" value="ECO:0007669"/>
    <property type="project" value="UniProtKB-UniRule"/>
</dbReference>
<evidence type="ECO:0000256" key="2">
    <source>
        <dbReference type="ARBA" id="ARBA00005712"/>
    </source>
</evidence>
<dbReference type="NCBIfam" id="TIGR01216">
    <property type="entry name" value="ATP_synt_epsi"/>
    <property type="match status" value="1"/>
</dbReference>
<evidence type="ECO:0000313" key="15">
    <source>
        <dbReference type="Proteomes" id="UP000003860"/>
    </source>
</evidence>
<feature type="domain" description="ATP synthase F1 complex delta/epsilon subunit N-terminal" evidence="13">
    <location>
        <begin position="5"/>
        <end position="82"/>
    </location>
</feature>
<dbReference type="SUPFAM" id="SSF46604">
    <property type="entry name" value="Epsilon subunit of F1F0-ATP synthase C-terminal domain"/>
    <property type="match status" value="1"/>
</dbReference>
<evidence type="ECO:0000256" key="11">
    <source>
        <dbReference type="SAM" id="Coils"/>
    </source>
</evidence>
<comment type="caution">
    <text evidence="14">The sequence shown here is derived from an EMBL/GenBank/DDBJ whole genome shotgun (WGS) entry which is preliminary data.</text>
</comment>
<dbReference type="SUPFAM" id="SSF51344">
    <property type="entry name" value="Epsilon subunit of F1F0-ATP synthase N-terminal domain"/>
    <property type="match status" value="1"/>
</dbReference>
<keyword evidence="4 9" id="KW-1003">Cell membrane</keyword>
<dbReference type="InterPro" id="IPR020546">
    <property type="entry name" value="ATP_synth_F1_dsu/esu_N"/>
</dbReference>
<keyword evidence="5 9" id="KW-0406">Ion transport</keyword>
<keyword evidence="7 9" id="KW-0139">CF(1)</keyword>
<evidence type="ECO:0000259" key="12">
    <source>
        <dbReference type="Pfam" id="PF00401"/>
    </source>
</evidence>
<keyword evidence="9" id="KW-0375">Hydrogen ion transport</keyword>
<dbReference type="EMBL" id="ACXX02000008">
    <property type="protein sequence ID" value="EGD47345.1"/>
    <property type="molecule type" value="Genomic_DNA"/>
</dbReference>
<proteinExistence type="inferred from homology"/>
<dbReference type="NCBIfam" id="NF009980">
    <property type="entry name" value="PRK13446.1"/>
    <property type="match status" value="1"/>
</dbReference>
<sequence>MATFFLEVLTPERKFFSGEAECVIFKSSDGEMGVLAKHAPTVSAVSVGPLRINAQGKWIEAVVTEGFAKIMPDKVVILTDTAEYPEEIDINRAKAAKQRAEERLQKKLSQLEYMRSKTALARAMARLSATNKRS</sequence>
<dbReference type="AlphaFoldDB" id="F1TDP9"/>
<evidence type="ECO:0000256" key="3">
    <source>
        <dbReference type="ARBA" id="ARBA00022448"/>
    </source>
</evidence>
<evidence type="ECO:0000256" key="9">
    <source>
        <dbReference type="HAMAP-Rule" id="MF_00530"/>
    </source>
</evidence>
<dbReference type="InterPro" id="IPR036794">
    <property type="entry name" value="ATP_F1_dsu/esu_C_sf"/>
</dbReference>
<dbReference type="STRING" id="588581.Cpap_1928"/>
<keyword evidence="11" id="KW-0175">Coiled coil</keyword>
<comment type="subunit">
    <text evidence="9 10">F-type ATPases have 2 components, CF(1) - the catalytic core - and CF(0) - the membrane proton channel. CF(1) has five subunits: alpha(3), beta(3), gamma(1), delta(1), epsilon(1). CF(0) has three main subunits: a, b and c.</text>
</comment>
<evidence type="ECO:0000256" key="4">
    <source>
        <dbReference type="ARBA" id="ARBA00022475"/>
    </source>
</evidence>
<dbReference type="PANTHER" id="PTHR13822:SF10">
    <property type="entry name" value="ATP SYNTHASE EPSILON CHAIN, CHLOROPLASTIC"/>
    <property type="match status" value="1"/>
</dbReference>
<dbReference type="Gene3D" id="2.60.15.10">
    <property type="entry name" value="F0F1 ATP synthase delta/epsilon subunit, N-terminal"/>
    <property type="match status" value="1"/>
</dbReference>
<evidence type="ECO:0000259" key="13">
    <source>
        <dbReference type="Pfam" id="PF02823"/>
    </source>
</evidence>
<dbReference type="CDD" id="cd12152">
    <property type="entry name" value="F1-ATPase_delta"/>
    <property type="match status" value="1"/>
</dbReference>
<dbReference type="HAMAP" id="MF_00530">
    <property type="entry name" value="ATP_synth_epsil_bac"/>
    <property type="match status" value="1"/>
</dbReference>
<evidence type="ECO:0000313" key="14">
    <source>
        <dbReference type="EMBL" id="EGD47345.1"/>
    </source>
</evidence>
<dbReference type="PANTHER" id="PTHR13822">
    <property type="entry name" value="ATP SYNTHASE DELTA/EPSILON CHAIN"/>
    <property type="match status" value="1"/>
</dbReference>
<dbReference type="Gene3D" id="1.20.5.440">
    <property type="entry name" value="ATP synthase delta/epsilon subunit, C-terminal domain"/>
    <property type="match status" value="1"/>
</dbReference>
<gene>
    <name evidence="9" type="primary">atpC</name>
    <name evidence="14" type="ORF">Cpap_1928</name>
</gene>
<dbReference type="RefSeq" id="WP_004619753.1">
    <property type="nucleotide sequence ID" value="NZ_CP119677.1"/>
</dbReference>
<dbReference type="GO" id="GO:0005886">
    <property type="term" value="C:plasma membrane"/>
    <property type="evidence" value="ECO:0007669"/>
    <property type="project" value="UniProtKB-SubCell"/>
</dbReference>
<organism evidence="14 15">
    <name type="scientific">Ruminiclostridium papyrosolvens DSM 2782</name>
    <dbReference type="NCBI Taxonomy" id="588581"/>
    <lineage>
        <taxon>Bacteria</taxon>
        <taxon>Bacillati</taxon>
        <taxon>Bacillota</taxon>
        <taxon>Clostridia</taxon>
        <taxon>Eubacteriales</taxon>
        <taxon>Oscillospiraceae</taxon>
        <taxon>Ruminiclostridium</taxon>
    </lineage>
</organism>
<keyword evidence="15" id="KW-1185">Reference proteome</keyword>
<name>F1TDP9_9FIRM</name>
<evidence type="ECO:0000256" key="7">
    <source>
        <dbReference type="ARBA" id="ARBA00023196"/>
    </source>
</evidence>
<dbReference type="eggNOG" id="COG0355">
    <property type="taxonomic scope" value="Bacteria"/>
</dbReference>
<comment type="similarity">
    <text evidence="2 9 10">Belongs to the ATPase epsilon chain family.</text>
</comment>
<feature type="coiled-coil region" evidence="11">
    <location>
        <begin position="90"/>
        <end position="117"/>
    </location>
</feature>
<reference evidence="14" key="2">
    <citation type="submission" date="2011-01" db="EMBL/GenBank/DDBJ databases">
        <title>The Non-contiguous Finished genome of Clostridium papyrosolvens.</title>
        <authorList>
            <person name="Lucas S."/>
            <person name="Copeland A."/>
            <person name="Lapidus A."/>
            <person name="Cheng J.-F."/>
            <person name="Goodwin L."/>
            <person name="Pitluck S."/>
            <person name="Misra M."/>
            <person name="Chertkov O."/>
            <person name="Detter J.C."/>
            <person name="Han C."/>
            <person name="Tapia R."/>
            <person name="Land M."/>
            <person name="Hauser L."/>
            <person name="Kyrpides N."/>
            <person name="Ivanova N."/>
            <person name="Pagani I."/>
            <person name="Mouttaki H."/>
            <person name="He Z."/>
            <person name="Zhou J."/>
            <person name="Hemme C.L."/>
            <person name="Woyke T."/>
        </authorList>
    </citation>
    <scope>NUCLEOTIDE SEQUENCE [LARGE SCALE GENOMIC DNA]</scope>
    <source>
        <strain evidence="14">DSM 2782</strain>
    </source>
</reference>
<evidence type="ECO:0000256" key="8">
    <source>
        <dbReference type="ARBA" id="ARBA00023310"/>
    </source>
</evidence>
<dbReference type="GO" id="GO:0005524">
    <property type="term" value="F:ATP binding"/>
    <property type="evidence" value="ECO:0007669"/>
    <property type="project" value="UniProtKB-UniRule"/>
</dbReference>
<accession>F1TDP9</accession>
<dbReference type="GO" id="GO:0045259">
    <property type="term" value="C:proton-transporting ATP synthase complex"/>
    <property type="evidence" value="ECO:0007669"/>
    <property type="project" value="UniProtKB-KW"/>
</dbReference>
<comment type="subcellular location">
    <subcellularLocation>
        <location evidence="1 9">Cell membrane</location>
        <topology evidence="1 9">Peripheral membrane protein</topology>
    </subcellularLocation>
</comment>
<keyword evidence="6 9" id="KW-0472">Membrane</keyword>
<dbReference type="InterPro" id="IPR020547">
    <property type="entry name" value="ATP_synth_F1_esu_C"/>
</dbReference>
<dbReference type="InterPro" id="IPR036771">
    <property type="entry name" value="ATPsynth_dsu/esu_N"/>
</dbReference>
<dbReference type="InterPro" id="IPR001469">
    <property type="entry name" value="ATP_synth_F1_dsu/esu"/>
</dbReference>
<dbReference type="Pfam" id="PF00401">
    <property type="entry name" value="ATP-synt_DE"/>
    <property type="match status" value="1"/>
</dbReference>
<dbReference type="Proteomes" id="UP000003860">
    <property type="component" value="Unassembled WGS sequence"/>
</dbReference>
<keyword evidence="8 9" id="KW-0066">ATP synthesis</keyword>
<protein>
    <recommendedName>
        <fullName evidence="9">ATP synthase epsilon chain</fullName>
    </recommendedName>
    <alternativeName>
        <fullName evidence="9">ATP synthase F1 sector epsilon subunit</fullName>
    </alternativeName>
    <alternativeName>
        <fullName evidence="9">F-ATPase epsilon subunit</fullName>
    </alternativeName>
</protein>
<dbReference type="Pfam" id="PF02823">
    <property type="entry name" value="ATP-synt_DE_N"/>
    <property type="match status" value="1"/>
</dbReference>
<reference evidence="14" key="1">
    <citation type="submission" date="2009-07" db="EMBL/GenBank/DDBJ databases">
        <authorList>
            <consortium name="US DOE Joint Genome Institute (JGI-PGF)"/>
            <person name="Lucas S."/>
            <person name="Copeland A."/>
            <person name="Lapidus A."/>
            <person name="Glavina del Rio T."/>
            <person name="Tice H."/>
            <person name="Bruce D."/>
            <person name="Goodwin L."/>
            <person name="Pitluck S."/>
            <person name="Larimer F."/>
            <person name="Land M.L."/>
            <person name="Mouttaki H."/>
            <person name="He Z."/>
            <person name="Zhou J."/>
            <person name="Hemme C.L."/>
        </authorList>
    </citation>
    <scope>NUCLEOTIDE SEQUENCE [LARGE SCALE GENOMIC DNA]</scope>
    <source>
        <strain evidence="14">DSM 2782</strain>
    </source>
</reference>
<evidence type="ECO:0000256" key="6">
    <source>
        <dbReference type="ARBA" id="ARBA00023136"/>
    </source>
</evidence>
<comment type="function">
    <text evidence="9">Produces ATP from ADP in the presence of a proton gradient across the membrane.</text>
</comment>
<keyword evidence="3 9" id="KW-0813">Transport</keyword>
<evidence type="ECO:0000256" key="5">
    <source>
        <dbReference type="ARBA" id="ARBA00023065"/>
    </source>
</evidence>